<protein>
    <submittedName>
        <fullName evidence="6">ABC transporter ATP-binding protein</fullName>
    </submittedName>
</protein>
<dbReference type="InterPro" id="IPR003439">
    <property type="entry name" value="ABC_transporter-like_ATP-bd"/>
</dbReference>
<dbReference type="InterPro" id="IPR003593">
    <property type="entry name" value="AAA+_ATPase"/>
</dbReference>
<keyword evidence="7" id="KW-1185">Reference proteome</keyword>
<dbReference type="SUPFAM" id="SSF52540">
    <property type="entry name" value="P-loop containing nucleoside triphosphate hydrolases"/>
    <property type="match status" value="1"/>
</dbReference>
<dbReference type="CDD" id="cd03230">
    <property type="entry name" value="ABC_DR_subfamily_A"/>
    <property type="match status" value="1"/>
</dbReference>
<evidence type="ECO:0000313" key="7">
    <source>
        <dbReference type="Proteomes" id="UP000306416"/>
    </source>
</evidence>
<dbReference type="RefSeq" id="WP_135869757.1">
    <property type="nucleotide sequence ID" value="NZ_SRSC01000002.1"/>
</dbReference>
<evidence type="ECO:0000313" key="6">
    <source>
        <dbReference type="EMBL" id="TGU72272.1"/>
    </source>
</evidence>
<accession>A0A4V3NZN4</accession>
<evidence type="ECO:0000256" key="1">
    <source>
        <dbReference type="ARBA" id="ARBA00005417"/>
    </source>
</evidence>
<evidence type="ECO:0000256" key="2">
    <source>
        <dbReference type="ARBA" id="ARBA00022448"/>
    </source>
</evidence>
<dbReference type="EMBL" id="SRSC01000002">
    <property type="protein sequence ID" value="TGU72272.1"/>
    <property type="molecule type" value="Genomic_DNA"/>
</dbReference>
<dbReference type="GO" id="GO:0005524">
    <property type="term" value="F:ATP binding"/>
    <property type="evidence" value="ECO:0007669"/>
    <property type="project" value="UniProtKB-KW"/>
</dbReference>
<comment type="similarity">
    <text evidence="1">Belongs to the ABC transporter superfamily.</text>
</comment>
<dbReference type="AlphaFoldDB" id="A0A4V3NZN4"/>
<feature type="domain" description="ABC transporter" evidence="5">
    <location>
        <begin position="4"/>
        <end position="237"/>
    </location>
</feature>
<keyword evidence="3" id="KW-0547">Nucleotide-binding</keyword>
<dbReference type="InterPro" id="IPR027417">
    <property type="entry name" value="P-loop_NTPase"/>
</dbReference>
<keyword evidence="4 6" id="KW-0067">ATP-binding</keyword>
<proteinExistence type="inferred from homology"/>
<dbReference type="GO" id="GO:0016887">
    <property type="term" value="F:ATP hydrolysis activity"/>
    <property type="evidence" value="ECO:0007669"/>
    <property type="project" value="InterPro"/>
</dbReference>
<dbReference type="PANTHER" id="PTHR43335">
    <property type="entry name" value="ABC TRANSPORTER, ATP-BINDING PROTEIN"/>
    <property type="match status" value="1"/>
</dbReference>
<dbReference type="Pfam" id="PF00005">
    <property type="entry name" value="ABC_tran"/>
    <property type="match status" value="1"/>
</dbReference>
<evidence type="ECO:0000256" key="3">
    <source>
        <dbReference type="ARBA" id="ARBA00022741"/>
    </source>
</evidence>
<organism evidence="6 7">
    <name type="scientific">Geomonas terrae</name>
    <dbReference type="NCBI Taxonomy" id="2562681"/>
    <lineage>
        <taxon>Bacteria</taxon>
        <taxon>Pseudomonadati</taxon>
        <taxon>Thermodesulfobacteriota</taxon>
        <taxon>Desulfuromonadia</taxon>
        <taxon>Geobacterales</taxon>
        <taxon>Geobacteraceae</taxon>
        <taxon>Geomonas</taxon>
    </lineage>
</organism>
<reference evidence="6 7" key="1">
    <citation type="submission" date="2019-04" db="EMBL/GenBank/DDBJ databases">
        <title>Geobacter oryzae sp. nov., ferric-reducing bacteria isolated from paddy soil.</title>
        <authorList>
            <person name="Xu Z."/>
            <person name="Masuda Y."/>
            <person name="Itoh H."/>
            <person name="Senoo K."/>
        </authorList>
    </citation>
    <scope>NUCLEOTIDE SEQUENCE [LARGE SCALE GENOMIC DNA]</scope>
    <source>
        <strain evidence="6 7">Red111</strain>
    </source>
</reference>
<dbReference type="Proteomes" id="UP000306416">
    <property type="component" value="Unassembled WGS sequence"/>
</dbReference>
<dbReference type="PROSITE" id="PS50893">
    <property type="entry name" value="ABC_TRANSPORTER_2"/>
    <property type="match status" value="1"/>
</dbReference>
<evidence type="ECO:0000256" key="4">
    <source>
        <dbReference type="ARBA" id="ARBA00022840"/>
    </source>
</evidence>
<name>A0A4V3NZN4_9BACT</name>
<keyword evidence="2" id="KW-0813">Transport</keyword>
<comment type="caution">
    <text evidence="6">The sequence shown here is derived from an EMBL/GenBank/DDBJ whole genome shotgun (WGS) entry which is preliminary data.</text>
</comment>
<sequence length="310" mass="33785">MTAIDVRSIGKTFTKKLTKKVCALNDVSFSVAEGSAFGFIGPNGAGKSTTIKILMGLLRPDSGNTFFYGQNSFEPAARKRVGYLAENPAYYDYLTPRELLEFVACHYDTPAAARADRVDEVLEQVGLTAAADRPIRSLSKGMVQRIGLGQTLVHDPDLYILDEPMSGLDPLGRVLVADIIQQLKRRGKTVFFSTHIINDVERICDDVLLLVGGSVRYHGSVKTVVDQSYNTYEVVVRNDAAAAAMEPGLVLSEAREGETVRLSVPKQNLEAVIAKVSHHGELLSVEPERRTLEQIFVELIKSSGGSKGGE</sequence>
<dbReference type="InterPro" id="IPR025302">
    <property type="entry name" value="DrrA1/2-like_C"/>
</dbReference>
<gene>
    <name evidence="6" type="ORF">E4633_08135</name>
</gene>
<dbReference type="Gene3D" id="3.40.50.300">
    <property type="entry name" value="P-loop containing nucleotide triphosphate hydrolases"/>
    <property type="match status" value="1"/>
</dbReference>
<evidence type="ECO:0000259" key="5">
    <source>
        <dbReference type="PROSITE" id="PS50893"/>
    </source>
</evidence>
<dbReference type="Pfam" id="PF13732">
    <property type="entry name" value="DrrA1-3_C"/>
    <property type="match status" value="1"/>
</dbReference>
<dbReference type="SMART" id="SM00382">
    <property type="entry name" value="AAA"/>
    <property type="match status" value="1"/>
</dbReference>